<gene>
    <name evidence="3" type="ORF">GE061_003607</name>
</gene>
<dbReference type="GO" id="GO:0003006">
    <property type="term" value="P:developmental process involved in reproduction"/>
    <property type="evidence" value="ECO:0007669"/>
    <property type="project" value="UniProtKB-ARBA"/>
</dbReference>
<sequence length="183" mass="20464">MSPTVVNVVVVGDSQCGKTSLLTSFYNGYHRDDIPTFDDYVTLSMDVDGEPVALELRDTVSSEACRRFRLFWYMGSHVVILVFAVDSPTSLNNVPLDWMPELRRICPDVPVILVGNKKDLREDLRVSSVTVEDGKSMSLTICAKYYIECSAVTGENVRRLFEIAAQAGMKNSKRTNKTKCVLL</sequence>
<dbReference type="GO" id="GO:0007264">
    <property type="term" value="P:small GTPase-mediated signal transduction"/>
    <property type="evidence" value="ECO:0007669"/>
    <property type="project" value="InterPro"/>
</dbReference>
<dbReference type="InterPro" id="IPR001806">
    <property type="entry name" value="Small_GTPase"/>
</dbReference>
<keyword evidence="4" id="KW-1185">Reference proteome</keyword>
<proteinExistence type="predicted"/>
<dbReference type="Pfam" id="PF00071">
    <property type="entry name" value="Ras"/>
    <property type="match status" value="1"/>
</dbReference>
<evidence type="ECO:0000313" key="4">
    <source>
        <dbReference type="Proteomes" id="UP000466442"/>
    </source>
</evidence>
<organism evidence="3 4">
    <name type="scientific">Apolygus lucorum</name>
    <name type="common">Small green plant bug</name>
    <name type="synonym">Lygocoris lucorum</name>
    <dbReference type="NCBI Taxonomy" id="248454"/>
    <lineage>
        <taxon>Eukaryota</taxon>
        <taxon>Metazoa</taxon>
        <taxon>Ecdysozoa</taxon>
        <taxon>Arthropoda</taxon>
        <taxon>Hexapoda</taxon>
        <taxon>Insecta</taxon>
        <taxon>Pterygota</taxon>
        <taxon>Neoptera</taxon>
        <taxon>Paraneoptera</taxon>
        <taxon>Hemiptera</taxon>
        <taxon>Heteroptera</taxon>
        <taxon>Panheteroptera</taxon>
        <taxon>Cimicomorpha</taxon>
        <taxon>Miridae</taxon>
        <taxon>Mirini</taxon>
        <taxon>Apolygus</taxon>
    </lineage>
</organism>
<dbReference type="PROSITE" id="PS51421">
    <property type="entry name" value="RAS"/>
    <property type="match status" value="1"/>
</dbReference>
<evidence type="ECO:0000256" key="1">
    <source>
        <dbReference type="ARBA" id="ARBA00022741"/>
    </source>
</evidence>
<dbReference type="PROSITE" id="PS51420">
    <property type="entry name" value="RHO"/>
    <property type="match status" value="1"/>
</dbReference>
<dbReference type="GO" id="GO:0035006">
    <property type="term" value="P:melanization defense response"/>
    <property type="evidence" value="ECO:0007669"/>
    <property type="project" value="UniProtKB-ARBA"/>
</dbReference>
<dbReference type="PANTHER" id="PTHR24072">
    <property type="entry name" value="RHO FAMILY GTPASE"/>
    <property type="match status" value="1"/>
</dbReference>
<dbReference type="GO" id="GO:0001667">
    <property type="term" value="P:ameboidal-type cell migration"/>
    <property type="evidence" value="ECO:0007669"/>
    <property type="project" value="UniProtKB-ARBA"/>
</dbReference>
<reference evidence="3" key="1">
    <citation type="journal article" date="2021" name="Mol. Ecol. Resour.">
        <title>Apolygus lucorum genome provides insights into omnivorousness and mesophyll feeding.</title>
        <authorList>
            <person name="Liu Y."/>
            <person name="Liu H."/>
            <person name="Wang H."/>
            <person name="Huang T."/>
            <person name="Liu B."/>
            <person name="Yang B."/>
            <person name="Yin L."/>
            <person name="Li B."/>
            <person name="Zhang Y."/>
            <person name="Zhang S."/>
            <person name="Jiang F."/>
            <person name="Zhang X."/>
            <person name="Ren Y."/>
            <person name="Wang B."/>
            <person name="Wang S."/>
            <person name="Lu Y."/>
            <person name="Wu K."/>
            <person name="Fan W."/>
            <person name="Wang G."/>
        </authorList>
    </citation>
    <scope>NUCLEOTIDE SEQUENCE</scope>
    <source>
        <strain evidence="3">12Hb</strain>
    </source>
</reference>
<keyword evidence="1" id="KW-0547">Nucleotide-binding</keyword>
<evidence type="ECO:0000256" key="2">
    <source>
        <dbReference type="ARBA" id="ARBA00023134"/>
    </source>
</evidence>
<evidence type="ECO:0000313" key="3">
    <source>
        <dbReference type="EMBL" id="KAF6203189.1"/>
    </source>
</evidence>
<dbReference type="GO" id="GO:0003924">
    <property type="term" value="F:GTPase activity"/>
    <property type="evidence" value="ECO:0007669"/>
    <property type="project" value="InterPro"/>
</dbReference>
<protein>
    <submittedName>
        <fullName evidence="3">Uncharacterized protein</fullName>
    </submittedName>
</protein>
<dbReference type="PROSITE" id="PS51419">
    <property type="entry name" value="RAB"/>
    <property type="match status" value="1"/>
</dbReference>
<dbReference type="AlphaFoldDB" id="A0A8S9X3Z8"/>
<dbReference type="GO" id="GO:0035099">
    <property type="term" value="P:hemocyte migration"/>
    <property type="evidence" value="ECO:0007669"/>
    <property type="project" value="UniProtKB-ARBA"/>
</dbReference>
<dbReference type="GO" id="GO:0022412">
    <property type="term" value="P:cellular process involved in reproduction in multicellular organism"/>
    <property type="evidence" value="ECO:0007669"/>
    <property type="project" value="UniProtKB-ARBA"/>
</dbReference>
<keyword evidence="2" id="KW-0342">GTP-binding</keyword>
<dbReference type="EMBL" id="WIXP02000011">
    <property type="protein sequence ID" value="KAF6203189.1"/>
    <property type="molecule type" value="Genomic_DNA"/>
</dbReference>
<dbReference type="InterPro" id="IPR027417">
    <property type="entry name" value="P-loop_NTPase"/>
</dbReference>
<dbReference type="PRINTS" id="PR00449">
    <property type="entry name" value="RASTRNSFRMNG"/>
</dbReference>
<dbReference type="Proteomes" id="UP000466442">
    <property type="component" value="Unassembled WGS sequence"/>
</dbReference>
<name>A0A8S9X3Z8_APOLU</name>
<dbReference type="SMART" id="SM00174">
    <property type="entry name" value="RHO"/>
    <property type="match status" value="1"/>
</dbReference>
<dbReference type="NCBIfam" id="TIGR00231">
    <property type="entry name" value="small_GTP"/>
    <property type="match status" value="1"/>
</dbReference>
<dbReference type="Gene3D" id="3.40.50.300">
    <property type="entry name" value="P-loop containing nucleotide triphosphate hydrolases"/>
    <property type="match status" value="1"/>
</dbReference>
<dbReference type="GO" id="GO:0005525">
    <property type="term" value="F:GTP binding"/>
    <property type="evidence" value="ECO:0007669"/>
    <property type="project" value="UniProtKB-KW"/>
</dbReference>
<dbReference type="SUPFAM" id="SSF52540">
    <property type="entry name" value="P-loop containing nucleoside triphosphate hydrolases"/>
    <property type="match status" value="1"/>
</dbReference>
<dbReference type="SMART" id="SM00173">
    <property type="entry name" value="RAS"/>
    <property type="match status" value="1"/>
</dbReference>
<accession>A0A8S9X3Z8</accession>
<comment type="caution">
    <text evidence="3">The sequence shown here is derived from an EMBL/GenBank/DDBJ whole genome shotgun (WGS) entry which is preliminary data.</text>
</comment>
<dbReference type="OrthoDB" id="8830751at2759"/>
<dbReference type="InterPro" id="IPR005225">
    <property type="entry name" value="Small_GTP-bd"/>
</dbReference>
<dbReference type="InterPro" id="IPR003578">
    <property type="entry name" value="Small_GTPase_Rho"/>
</dbReference>
<dbReference type="SMART" id="SM00175">
    <property type="entry name" value="RAB"/>
    <property type="match status" value="1"/>
</dbReference>
<dbReference type="CDD" id="cd00157">
    <property type="entry name" value="Rho"/>
    <property type="match status" value="1"/>
</dbReference>